<sequence>MVDLVGGILDLTVGTILVGLAATGCLFGVITAQTGWYFKHYPHDRQLLKALVVAVWFLDATHLGLYSATMYIYLVDKRGQNIGAEPLPWTANVQLLCNACAIALVQSFYASRIWTRTFPLPYWAMRPKLSILHIVSKRKLLLAIMATFIAATWVFSVALFIMTILTKSVVEYVRLVPYDIAMSVLGASTDVLLCGALVILLLTSRTGTQGADRLINKLMLYTVNTGVLTSVFGVLTVMMVSLKPTSSLFVMFYYIGSGLYSISLLSTLNARLGLRIEAERMGRRSLPEIKITTVATHKPSTQVSTPRRPDIVVSVHHLNATTTASSATVDDSPTIATPQAVFCDDSRCYAMPDTEFSFGYGHTFADTLPCSIPEAHDILER</sequence>
<name>A0A5C2SBS6_9APHY</name>
<dbReference type="AlphaFoldDB" id="A0A5C2SBS6"/>
<accession>A0A5C2SBS6</accession>
<dbReference type="Pfam" id="PF20152">
    <property type="entry name" value="DUF6534"/>
    <property type="match status" value="1"/>
</dbReference>
<evidence type="ECO:0000259" key="2">
    <source>
        <dbReference type="Pfam" id="PF20152"/>
    </source>
</evidence>
<feature type="transmembrane region" description="Helical" evidence="1">
    <location>
        <begin position="180"/>
        <end position="202"/>
    </location>
</feature>
<keyword evidence="1" id="KW-0812">Transmembrane</keyword>
<dbReference type="STRING" id="1328759.A0A5C2SBS6"/>
<feature type="transmembrane region" description="Helical" evidence="1">
    <location>
        <begin position="218"/>
        <end position="240"/>
    </location>
</feature>
<evidence type="ECO:0000256" key="1">
    <source>
        <dbReference type="SAM" id="Phobius"/>
    </source>
</evidence>
<evidence type="ECO:0000313" key="3">
    <source>
        <dbReference type="EMBL" id="RPD61230.1"/>
    </source>
</evidence>
<dbReference type="PANTHER" id="PTHR40465:SF1">
    <property type="entry name" value="DUF6534 DOMAIN-CONTAINING PROTEIN"/>
    <property type="match status" value="1"/>
</dbReference>
<dbReference type="InterPro" id="IPR045339">
    <property type="entry name" value="DUF6534"/>
</dbReference>
<evidence type="ECO:0000313" key="4">
    <source>
        <dbReference type="Proteomes" id="UP000313359"/>
    </source>
</evidence>
<feature type="domain" description="DUF6534" evidence="2">
    <location>
        <begin position="187"/>
        <end position="271"/>
    </location>
</feature>
<feature type="transmembrane region" description="Helical" evidence="1">
    <location>
        <begin position="50"/>
        <end position="73"/>
    </location>
</feature>
<protein>
    <recommendedName>
        <fullName evidence="2">DUF6534 domain-containing protein</fullName>
    </recommendedName>
</protein>
<feature type="transmembrane region" description="Helical" evidence="1">
    <location>
        <begin position="93"/>
        <end position="110"/>
    </location>
</feature>
<keyword evidence="1" id="KW-1133">Transmembrane helix</keyword>
<dbReference type="PANTHER" id="PTHR40465">
    <property type="entry name" value="CHROMOSOME 1, WHOLE GENOME SHOTGUN SEQUENCE"/>
    <property type="match status" value="1"/>
</dbReference>
<reference evidence="3" key="1">
    <citation type="journal article" date="2018" name="Genome Biol. Evol.">
        <title>Genomics and development of Lentinus tigrinus, a white-rot wood-decaying mushroom with dimorphic fruiting bodies.</title>
        <authorList>
            <person name="Wu B."/>
            <person name="Xu Z."/>
            <person name="Knudson A."/>
            <person name="Carlson A."/>
            <person name="Chen N."/>
            <person name="Kovaka S."/>
            <person name="LaButti K."/>
            <person name="Lipzen A."/>
            <person name="Pennachio C."/>
            <person name="Riley R."/>
            <person name="Schakwitz W."/>
            <person name="Umezawa K."/>
            <person name="Ohm R.A."/>
            <person name="Grigoriev I.V."/>
            <person name="Nagy L.G."/>
            <person name="Gibbons J."/>
            <person name="Hibbett D."/>
        </authorList>
    </citation>
    <scope>NUCLEOTIDE SEQUENCE [LARGE SCALE GENOMIC DNA]</scope>
    <source>
        <strain evidence="3">ALCF2SS1-6</strain>
    </source>
</reference>
<feature type="transmembrane region" description="Helical" evidence="1">
    <location>
        <begin position="252"/>
        <end position="274"/>
    </location>
</feature>
<dbReference type="EMBL" id="ML122263">
    <property type="protein sequence ID" value="RPD61230.1"/>
    <property type="molecule type" value="Genomic_DNA"/>
</dbReference>
<keyword evidence="4" id="KW-1185">Reference proteome</keyword>
<gene>
    <name evidence="3" type="ORF">L227DRAFT_600575</name>
</gene>
<dbReference type="OrthoDB" id="2755316at2759"/>
<feature type="transmembrane region" description="Helical" evidence="1">
    <location>
        <begin position="12"/>
        <end position="38"/>
    </location>
</feature>
<keyword evidence="1" id="KW-0472">Membrane</keyword>
<feature type="transmembrane region" description="Helical" evidence="1">
    <location>
        <begin position="140"/>
        <end position="165"/>
    </location>
</feature>
<organism evidence="3 4">
    <name type="scientific">Lentinus tigrinus ALCF2SS1-6</name>
    <dbReference type="NCBI Taxonomy" id="1328759"/>
    <lineage>
        <taxon>Eukaryota</taxon>
        <taxon>Fungi</taxon>
        <taxon>Dikarya</taxon>
        <taxon>Basidiomycota</taxon>
        <taxon>Agaricomycotina</taxon>
        <taxon>Agaricomycetes</taxon>
        <taxon>Polyporales</taxon>
        <taxon>Polyporaceae</taxon>
        <taxon>Lentinus</taxon>
    </lineage>
</organism>
<dbReference type="Proteomes" id="UP000313359">
    <property type="component" value="Unassembled WGS sequence"/>
</dbReference>
<proteinExistence type="predicted"/>